<evidence type="ECO:0000313" key="1">
    <source>
        <dbReference type="EMBL" id="KAK1437006.1"/>
    </source>
</evidence>
<dbReference type="Proteomes" id="UP001229421">
    <property type="component" value="Unassembled WGS sequence"/>
</dbReference>
<gene>
    <name evidence="1" type="ORF">QVD17_02791</name>
</gene>
<dbReference type="EMBL" id="JAUHHV010000001">
    <property type="protein sequence ID" value="KAK1437006.1"/>
    <property type="molecule type" value="Genomic_DNA"/>
</dbReference>
<comment type="caution">
    <text evidence="1">The sequence shown here is derived from an EMBL/GenBank/DDBJ whole genome shotgun (WGS) entry which is preliminary data.</text>
</comment>
<sequence>MRANHVRKQTMSAIVTNSIIITFKSLTRSNFSPFLFFTYSFPIIKHLRKFTQEPFNKFRLITLSIVNR</sequence>
<dbReference type="AlphaFoldDB" id="A0AAD8LDF1"/>
<accession>A0AAD8LDF1</accession>
<proteinExistence type="predicted"/>
<reference evidence="1" key="1">
    <citation type="journal article" date="2023" name="bioRxiv">
        <title>Improved chromosome-level genome assembly for marigold (Tagetes erecta).</title>
        <authorList>
            <person name="Jiang F."/>
            <person name="Yuan L."/>
            <person name="Wang S."/>
            <person name="Wang H."/>
            <person name="Xu D."/>
            <person name="Wang A."/>
            <person name="Fan W."/>
        </authorList>
    </citation>
    <scope>NUCLEOTIDE SEQUENCE</scope>
    <source>
        <strain evidence="1">WSJ</strain>
        <tissue evidence="1">Leaf</tissue>
    </source>
</reference>
<organism evidence="1 2">
    <name type="scientific">Tagetes erecta</name>
    <name type="common">African marigold</name>
    <dbReference type="NCBI Taxonomy" id="13708"/>
    <lineage>
        <taxon>Eukaryota</taxon>
        <taxon>Viridiplantae</taxon>
        <taxon>Streptophyta</taxon>
        <taxon>Embryophyta</taxon>
        <taxon>Tracheophyta</taxon>
        <taxon>Spermatophyta</taxon>
        <taxon>Magnoliopsida</taxon>
        <taxon>eudicotyledons</taxon>
        <taxon>Gunneridae</taxon>
        <taxon>Pentapetalae</taxon>
        <taxon>asterids</taxon>
        <taxon>campanulids</taxon>
        <taxon>Asterales</taxon>
        <taxon>Asteraceae</taxon>
        <taxon>Asteroideae</taxon>
        <taxon>Heliantheae alliance</taxon>
        <taxon>Tageteae</taxon>
        <taxon>Tagetes</taxon>
    </lineage>
</organism>
<name>A0AAD8LDF1_TARER</name>
<evidence type="ECO:0000313" key="2">
    <source>
        <dbReference type="Proteomes" id="UP001229421"/>
    </source>
</evidence>
<keyword evidence="2" id="KW-1185">Reference proteome</keyword>
<protein>
    <submittedName>
        <fullName evidence="1">Uncharacterized protein</fullName>
    </submittedName>
</protein>